<keyword evidence="7" id="KW-0812">Transmembrane</keyword>
<dbReference type="RefSeq" id="WP_232309927.1">
    <property type="nucleotide sequence ID" value="NZ_CP013729.1"/>
</dbReference>
<evidence type="ECO:0000256" key="6">
    <source>
        <dbReference type="ARBA" id="ARBA00022519"/>
    </source>
</evidence>
<dbReference type="Pfam" id="PF07963">
    <property type="entry name" value="N_methyl"/>
    <property type="match status" value="1"/>
</dbReference>
<dbReference type="InterPro" id="IPR013545">
    <property type="entry name" value="T2SS_protein-GspG_C"/>
</dbReference>
<accession>A0A0U3C9J2</accession>
<keyword evidence="4" id="KW-1003">Cell membrane</keyword>
<keyword evidence="6" id="KW-0997">Cell inner membrane</keyword>
<keyword evidence="11" id="KW-1185">Reference proteome</keyword>
<dbReference type="PANTHER" id="PTHR30093">
    <property type="entry name" value="GENERAL SECRETION PATHWAY PROTEIN G"/>
    <property type="match status" value="1"/>
</dbReference>
<evidence type="ECO:0000256" key="8">
    <source>
        <dbReference type="ARBA" id="ARBA00022989"/>
    </source>
</evidence>
<comment type="similarity">
    <text evidence="2">Belongs to the GSP G family.</text>
</comment>
<dbReference type="InterPro" id="IPR012902">
    <property type="entry name" value="N_methyl_site"/>
</dbReference>
<dbReference type="PATRIC" id="fig|76731.3.peg.968"/>
<organism evidence="10 11">
    <name type="scientific">Roseateles depolymerans</name>
    <dbReference type="NCBI Taxonomy" id="76731"/>
    <lineage>
        <taxon>Bacteria</taxon>
        <taxon>Pseudomonadati</taxon>
        <taxon>Pseudomonadota</taxon>
        <taxon>Betaproteobacteria</taxon>
        <taxon>Burkholderiales</taxon>
        <taxon>Sphaerotilaceae</taxon>
        <taxon>Roseateles</taxon>
    </lineage>
</organism>
<evidence type="ECO:0000256" key="2">
    <source>
        <dbReference type="ARBA" id="ARBA00009984"/>
    </source>
</evidence>
<dbReference type="NCBIfam" id="TIGR01710">
    <property type="entry name" value="typeII_sec_gspG"/>
    <property type="match status" value="1"/>
</dbReference>
<dbReference type="GO" id="GO:0015627">
    <property type="term" value="C:type II protein secretion system complex"/>
    <property type="evidence" value="ECO:0007669"/>
    <property type="project" value="InterPro"/>
</dbReference>
<evidence type="ECO:0000256" key="5">
    <source>
        <dbReference type="ARBA" id="ARBA00022481"/>
    </source>
</evidence>
<dbReference type="Proteomes" id="UP000060699">
    <property type="component" value="Chromosome"/>
</dbReference>
<evidence type="ECO:0000313" key="11">
    <source>
        <dbReference type="Proteomes" id="UP000060699"/>
    </source>
</evidence>
<reference evidence="10 11" key="1">
    <citation type="submission" date="2015-12" db="EMBL/GenBank/DDBJ databases">
        <title>Complete genome of Roseateles depolymerans KCTC 42856.</title>
        <authorList>
            <person name="Kim K.M."/>
        </authorList>
    </citation>
    <scope>NUCLEOTIDE SEQUENCE [LARGE SCALE GENOMIC DNA]</scope>
    <source>
        <strain evidence="10 11">KCTC 42856</strain>
    </source>
</reference>
<evidence type="ECO:0000256" key="7">
    <source>
        <dbReference type="ARBA" id="ARBA00022692"/>
    </source>
</evidence>
<dbReference type="SUPFAM" id="SSF54523">
    <property type="entry name" value="Pili subunits"/>
    <property type="match status" value="1"/>
</dbReference>
<sequence>MQRKMTSRRASRGFTLIELIVAITIVAVMGAVVVPAVMNHVADARRTAAKQDVTTLMQALKLYKMDNGRFPSGDQGLNALVSKPTSGTVPGNWKVYIEKLPKDPWGNPYQYDNPGLKGEVDVYSLGADGKPGGEGNDADIGSWE</sequence>
<evidence type="ECO:0000256" key="9">
    <source>
        <dbReference type="ARBA" id="ARBA00023136"/>
    </source>
</evidence>
<dbReference type="NCBIfam" id="TIGR02532">
    <property type="entry name" value="IV_pilin_GFxxxE"/>
    <property type="match status" value="1"/>
</dbReference>
<dbReference type="InterPro" id="IPR045584">
    <property type="entry name" value="Pilin-like"/>
</dbReference>
<proteinExistence type="inferred from homology"/>
<dbReference type="InterPro" id="IPR000983">
    <property type="entry name" value="Bac_GSPG_pilin"/>
</dbReference>
<dbReference type="KEGG" id="rdp:RD2015_952"/>
<dbReference type="PROSITE" id="PS00409">
    <property type="entry name" value="PROKAR_NTER_METHYL"/>
    <property type="match status" value="1"/>
</dbReference>
<dbReference type="AlphaFoldDB" id="A0A0U3C9J2"/>
<dbReference type="InterPro" id="IPR010054">
    <property type="entry name" value="Type2_sec_GspG"/>
</dbReference>
<evidence type="ECO:0000256" key="4">
    <source>
        <dbReference type="ARBA" id="ARBA00022475"/>
    </source>
</evidence>
<dbReference type="GO" id="GO:0005886">
    <property type="term" value="C:plasma membrane"/>
    <property type="evidence" value="ECO:0007669"/>
    <property type="project" value="UniProtKB-SubCell"/>
</dbReference>
<keyword evidence="8" id="KW-1133">Transmembrane helix</keyword>
<evidence type="ECO:0000256" key="3">
    <source>
        <dbReference type="ARBA" id="ARBA00020042"/>
    </source>
</evidence>
<dbReference type="PANTHER" id="PTHR30093:SF44">
    <property type="entry name" value="TYPE II SECRETION SYSTEM CORE PROTEIN G"/>
    <property type="match status" value="1"/>
</dbReference>
<dbReference type="Gene3D" id="3.30.700.10">
    <property type="entry name" value="Glycoprotein, Type 4 Pilin"/>
    <property type="match status" value="1"/>
</dbReference>
<keyword evidence="5" id="KW-0488">Methylation</keyword>
<evidence type="ECO:0000256" key="1">
    <source>
        <dbReference type="ARBA" id="ARBA00004377"/>
    </source>
</evidence>
<protein>
    <recommendedName>
        <fullName evidence="3">Type II secretion system core protein G</fullName>
    </recommendedName>
</protein>
<evidence type="ECO:0000313" key="10">
    <source>
        <dbReference type="EMBL" id="ALV05448.1"/>
    </source>
</evidence>
<name>A0A0U3C9J2_9BURK</name>
<gene>
    <name evidence="10" type="ORF">RD2015_952</name>
</gene>
<dbReference type="EMBL" id="CP013729">
    <property type="protein sequence ID" value="ALV05448.1"/>
    <property type="molecule type" value="Genomic_DNA"/>
</dbReference>
<comment type="subcellular location">
    <subcellularLocation>
        <location evidence="1">Cell inner membrane</location>
        <topology evidence="1">Single-pass membrane protein</topology>
    </subcellularLocation>
</comment>
<keyword evidence="9" id="KW-0472">Membrane</keyword>
<dbReference type="GO" id="GO:0015628">
    <property type="term" value="P:protein secretion by the type II secretion system"/>
    <property type="evidence" value="ECO:0007669"/>
    <property type="project" value="InterPro"/>
</dbReference>
<dbReference type="STRING" id="76731.RD2015_952"/>
<dbReference type="Pfam" id="PF08334">
    <property type="entry name" value="T2SSG"/>
    <property type="match status" value="1"/>
</dbReference>
<dbReference type="PRINTS" id="PR00813">
    <property type="entry name" value="BCTERIALGSPG"/>
</dbReference>